<gene>
    <name evidence="2" type="ORF">PCL_00493</name>
</gene>
<evidence type="ECO:0000256" key="1">
    <source>
        <dbReference type="SAM" id="MobiDB-lite"/>
    </source>
</evidence>
<name>A0A2U3E4Y7_PURLI</name>
<sequence length="177" mass="19062">MGAGQCNPVKIYTSGPPRENEGNQDYEEEEKEEKDTDEEDEKTCLVVVVVSSGGVGGRDGPARDPGNMDHDDSSLRRGNTIQASPDPLASLRSRGRFHSTRPEASRLTSTVTPREEELLARFGASRPLPSWRSTRGSGVVVDVGGEWERGEKMEGEGGKAGIFLTGAYHPCLSLGTT</sequence>
<proteinExistence type="predicted"/>
<accession>A0A2U3E4Y7</accession>
<protein>
    <submittedName>
        <fullName evidence="2">Uncharacterized protein</fullName>
    </submittedName>
</protein>
<dbReference type="AlphaFoldDB" id="A0A2U3E4Y7"/>
<feature type="region of interest" description="Disordered" evidence="1">
    <location>
        <begin position="1"/>
        <end position="112"/>
    </location>
</feature>
<evidence type="ECO:0000313" key="3">
    <source>
        <dbReference type="Proteomes" id="UP000245956"/>
    </source>
</evidence>
<feature type="compositionally biased region" description="Acidic residues" evidence="1">
    <location>
        <begin position="22"/>
        <end position="41"/>
    </location>
</feature>
<dbReference type="EMBL" id="LCWV01000011">
    <property type="protein sequence ID" value="PWI69581.1"/>
    <property type="molecule type" value="Genomic_DNA"/>
</dbReference>
<organism evidence="2 3">
    <name type="scientific">Purpureocillium lilacinum</name>
    <name type="common">Paecilomyces lilacinus</name>
    <dbReference type="NCBI Taxonomy" id="33203"/>
    <lineage>
        <taxon>Eukaryota</taxon>
        <taxon>Fungi</taxon>
        <taxon>Dikarya</taxon>
        <taxon>Ascomycota</taxon>
        <taxon>Pezizomycotina</taxon>
        <taxon>Sordariomycetes</taxon>
        <taxon>Hypocreomycetidae</taxon>
        <taxon>Hypocreales</taxon>
        <taxon>Ophiocordycipitaceae</taxon>
        <taxon>Purpureocillium</taxon>
    </lineage>
</organism>
<feature type="compositionally biased region" description="Basic and acidic residues" evidence="1">
    <location>
        <begin position="60"/>
        <end position="75"/>
    </location>
</feature>
<reference evidence="2 3" key="1">
    <citation type="journal article" date="2016" name="Front. Microbiol.">
        <title>Genome and transcriptome sequences reveal the specific parasitism of the nematophagous Purpureocillium lilacinum 36-1.</title>
        <authorList>
            <person name="Xie J."/>
            <person name="Li S."/>
            <person name="Mo C."/>
            <person name="Xiao X."/>
            <person name="Peng D."/>
            <person name="Wang G."/>
            <person name="Xiao Y."/>
        </authorList>
    </citation>
    <scope>NUCLEOTIDE SEQUENCE [LARGE SCALE GENOMIC DNA]</scope>
    <source>
        <strain evidence="2 3">36-1</strain>
    </source>
</reference>
<comment type="caution">
    <text evidence="2">The sequence shown here is derived from an EMBL/GenBank/DDBJ whole genome shotgun (WGS) entry which is preliminary data.</text>
</comment>
<evidence type="ECO:0000313" key="2">
    <source>
        <dbReference type="EMBL" id="PWI69581.1"/>
    </source>
</evidence>
<dbReference type="Proteomes" id="UP000245956">
    <property type="component" value="Unassembled WGS sequence"/>
</dbReference>